<name>A0ABR0K8G7_9EURO</name>
<feature type="domain" description="DUF2241" evidence="1">
    <location>
        <begin position="17"/>
        <end position="65"/>
    </location>
</feature>
<evidence type="ECO:0000313" key="3">
    <source>
        <dbReference type="EMBL" id="KAK5092030.1"/>
    </source>
</evidence>
<sequence length="141" mass="15356">MNNPSSSITSPATMPSTGETSLTNLLQTLTVTVSPKTYTFITLPPHTYPSNLRPEAPIQMLFREPTEDQMDDDYRLDLLGHLTGVPGFMAVVAKALADVGVSANVIAAYLHDHVFVQADRVEVVKAAIEKVAEDARMQTRS</sequence>
<gene>
    <name evidence="3" type="ORF">LTR24_005573</name>
</gene>
<comment type="caution">
    <text evidence="3">The sequence shown here is derived from an EMBL/GenBank/DDBJ whole genome shotgun (WGS) entry which is preliminary data.</text>
</comment>
<keyword evidence="4" id="KW-1185">Reference proteome</keyword>
<dbReference type="PANTHER" id="PTHR39199:SF1">
    <property type="entry name" value="BLR5128 PROTEIN"/>
    <property type="match status" value="1"/>
</dbReference>
<evidence type="ECO:0008006" key="5">
    <source>
        <dbReference type="Google" id="ProtNLM"/>
    </source>
</evidence>
<dbReference type="Pfam" id="PF10000">
    <property type="entry name" value="ACT_3"/>
    <property type="match status" value="1"/>
</dbReference>
<accession>A0ABR0K8G7</accession>
<evidence type="ECO:0000259" key="2">
    <source>
        <dbReference type="Pfam" id="PF13840"/>
    </source>
</evidence>
<feature type="domain" description="CASTOR ACT" evidence="2">
    <location>
        <begin position="80"/>
        <end position="128"/>
    </location>
</feature>
<dbReference type="InterPro" id="IPR045865">
    <property type="entry name" value="ACT-like_dom_sf"/>
</dbReference>
<dbReference type="Gene3D" id="3.30.2130.10">
    <property type="entry name" value="VC0802-like"/>
    <property type="match status" value="2"/>
</dbReference>
<dbReference type="SUPFAM" id="SSF55021">
    <property type="entry name" value="ACT-like"/>
    <property type="match status" value="1"/>
</dbReference>
<dbReference type="EMBL" id="JAVRRG010000065">
    <property type="protein sequence ID" value="KAK5092030.1"/>
    <property type="molecule type" value="Genomic_DNA"/>
</dbReference>
<evidence type="ECO:0000313" key="4">
    <source>
        <dbReference type="Proteomes" id="UP001345013"/>
    </source>
</evidence>
<evidence type="ECO:0000259" key="1">
    <source>
        <dbReference type="Pfam" id="PF10000"/>
    </source>
</evidence>
<dbReference type="InterPro" id="IPR027795">
    <property type="entry name" value="CASTOR_ACT_dom"/>
</dbReference>
<dbReference type="PANTHER" id="PTHR39199">
    <property type="entry name" value="BLR5128 PROTEIN"/>
    <property type="match status" value="1"/>
</dbReference>
<reference evidence="3 4" key="1">
    <citation type="submission" date="2023-08" db="EMBL/GenBank/DDBJ databases">
        <title>Black Yeasts Isolated from many extreme environments.</title>
        <authorList>
            <person name="Coleine C."/>
            <person name="Stajich J.E."/>
            <person name="Selbmann L."/>
        </authorList>
    </citation>
    <scope>NUCLEOTIDE SEQUENCE [LARGE SCALE GENOMIC DNA]</scope>
    <source>
        <strain evidence="3 4">CCFEE 5885</strain>
    </source>
</reference>
<protein>
    <recommendedName>
        <fullName evidence="5">ACT domain-containing protein</fullName>
    </recommendedName>
</protein>
<dbReference type="Pfam" id="PF13840">
    <property type="entry name" value="ACT_7"/>
    <property type="match status" value="1"/>
</dbReference>
<dbReference type="Proteomes" id="UP001345013">
    <property type="component" value="Unassembled WGS sequence"/>
</dbReference>
<proteinExistence type="predicted"/>
<organism evidence="3 4">
    <name type="scientific">Lithohypha guttulata</name>
    <dbReference type="NCBI Taxonomy" id="1690604"/>
    <lineage>
        <taxon>Eukaryota</taxon>
        <taxon>Fungi</taxon>
        <taxon>Dikarya</taxon>
        <taxon>Ascomycota</taxon>
        <taxon>Pezizomycotina</taxon>
        <taxon>Eurotiomycetes</taxon>
        <taxon>Chaetothyriomycetidae</taxon>
        <taxon>Chaetothyriales</taxon>
        <taxon>Trichomeriaceae</taxon>
        <taxon>Lithohypha</taxon>
    </lineage>
</organism>
<dbReference type="InterPro" id="IPR018717">
    <property type="entry name" value="DUF2241"/>
</dbReference>